<keyword evidence="3" id="KW-1185">Reference proteome</keyword>
<evidence type="ECO:0000313" key="3">
    <source>
        <dbReference type="Proteomes" id="UP001595939"/>
    </source>
</evidence>
<evidence type="ECO:0000313" key="2">
    <source>
        <dbReference type="EMBL" id="MFC4455197.1"/>
    </source>
</evidence>
<proteinExistence type="predicted"/>
<feature type="transmembrane region" description="Helical" evidence="1">
    <location>
        <begin position="73"/>
        <end position="91"/>
    </location>
</feature>
<dbReference type="EMBL" id="JBHSEG010000008">
    <property type="protein sequence ID" value="MFC4455197.1"/>
    <property type="molecule type" value="Genomic_DNA"/>
</dbReference>
<reference evidence="3" key="1">
    <citation type="journal article" date="2019" name="Int. J. Syst. Evol. Microbiol.">
        <title>The Global Catalogue of Microorganisms (GCM) 10K type strain sequencing project: providing services to taxonomists for standard genome sequencing and annotation.</title>
        <authorList>
            <consortium name="The Broad Institute Genomics Platform"/>
            <consortium name="The Broad Institute Genome Sequencing Center for Infectious Disease"/>
            <person name="Wu L."/>
            <person name="Ma J."/>
        </authorList>
    </citation>
    <scope>NUCLEOTIDE SEQUENCE [LARGE SCALE GENOMIC DNA]</scope>
    <source>
        <strain evidence="3">CCUG 39970</strain>
    </source>
</reference>
<keyword evidence="1" id="KW-0812">Transmembrane</keyword>
<dbReference type="RefSeq" id="WP_380129914.1">
    <property type="nucleotide sequence ID" value="NZ_JBHSEG010000008.1"/>
</dbReference>
<dbReference type="Proteomes" id="UP001595939">
    <property type="component" value="Unassembled WGS sequence"/>
</dbReference>
<name>A0ABV8YB66_9DEIO</name>
<gene>
    <name evidence="2" type="ORF">ACFO0P_15570</name>
</gene>
<keyword evidence="1" id="KW-0472">Membrane</keyword>
<feature type="transmembrane region" description="Helical" evidence="1">
    <location>
        <begin position="97"/>
        <end position="114"/>
    </location>
</feature>
<keyword evidence="1" id="KW-1133">Transmembrane helix</keyword>
<organism evidence="2 3">
    <name type="scientific">Deinococcus sonorensis</name>
    <dbReference type="NCBI Taxonomy" id="309891"/>
    <lineage>
        <taxon>Bacteria</taxon>
        <taxon>Thermotogati</taxon>
        <taxon>Deinococcota</taxon>
        <taxon>Deinococci</taxon>
        <taxon>Deinococcales</taxon>
        <taxon>Deinococcaceae</taxon>
        <taxon>Deinococcus</taxon>
    </lineage>
</organism>
<protein>
    <recommendedName>
        <fullName evidence="4">Conjugal transfer protein TrbC</fullName>
    </recommendedName>
</protein>
<evidence type="ECO:0000256" key="1">
    <source>
        <dbReference type="SAM" id="Phobius"/>
    </source>
</evidence>
<comment type="caution">
    <text evidence="2">The sequence shown here is derived from an EMBL/GenBank/DDBJ whole genome shotgun (WGS) entry which is preliminary data.</text>
</comment>
<sequence length="126" mass="13215">MNDVSVSALRPSARLSVLWTTPLYRTILLAAFSLLVMAVFGGMAHAQATIGDALTQPGKAICDNLTSLQGSPFVGIIAIAMFAGGVVMWWLKMRGGLALSAVGVLGYFFVRNSLSLAKSFGITSSC</sequence>
<evidence type="ECO:0008006" key="4">
    <source>
        <dbReference type="Google" id="ProtNLM"/>
    </source>
</evidence>
<feature type="transmembrane region" description="Helical" evidence="1">
    <location>
        <begin position="23"/>
        <end position="44"/>
    </location>
</feature>
<accession>A0ABV8YB66</accession>